<feature type="compositionally biased region" description="Polar residues" evidence="1">
    <location>
        <begin position="118"/>
        <end position="127"/>
    </location>
</feature>
<evidence type="ECO:0000313" key="2">
    <source>
        <dbReference type="EMBL" id="TFK25511.1"/>
    </source>
</evidence>
<accession>A0A5C3KXY2</accession>
<dbReference type="AlphaFoldDB" id="A0A5C3KXY2"/>
<dbReference type="EMBL" id="ML210185">
    <property type="protein sequence ID" value="TFK25511.1"/>
    <property type="molecule type" value="Genomic_DNA"/>
</dbReference>
<protein>
    <submittedName>
        <fullName evidence="2">Uncharacterized protein</fullName>
    </submittedName>
</protein>
<proteinExistence type="predicted"/>
<reference evidence="2 3" key="1">
    <citation type="journal article" date="2019" name="Nat. Ecol. Evol.">
        <title>Megaphylogeny resolves global patterns of mushroom evolution.</title>
        <authorList>
            <person name="Varga T."/>
            <person name="Krizsan K."/>
            <person name="Foldi C."/>
            <person name="Dima B."/>
            <person name="Sanchez-Garcia M."/>
            <person name="Sanchez-Ramirez S."/>
            <person name="Szollosi G.J."/>
            <person name="Szarkandi J.G."/>
            <person name="Papp V."/>
            <person name="Albert L."/>
            <person name="Andreopoulos W."/>
            <person name="Angelini C."/>
            <person name="Antonin V."/>
            <person name="Barry K.W."/>
            <person name="Bougher N.L."/>
            <person name="Buchanan P."/>
            <person name="Buyck B."/>
            <person name="Bense V."/>
            <person name="Catcheside P."/>
            <person name="Chovatia M."/>
            <person name="Cooper J."/>
            <person name="Damon W."/>
            <person name="Desjardin D."/>
            <person name="Finy P."/>
            <person name="Geml J."/>
            <person name="Haridas S."/>
            <person name="Hughes K."/>
            <person name="Justo A."/>
            <person name="Karasinski D."/>
            <person name="Kautmanova I."/>
            <person name="Kiss B."/>
            <person name="Kocsube S."/>
            <person name="Kotiranta H."/>
            <person name="LaButti K.M."/>
            <person name="Lechner B.E."/>
            <person name="Liimatainen K."/>
            <person name="Lipzen A."/>
            <person name="Lukacs Z."/>
            <person name="Mihaltcheva S."/>
            <person name="Morgado L.N."/>
            <person name="Niskanen T."/>
            <person name="Noordeloos M.E."/>
            <person name="Ohm R.A."/>
            <person name="Ortiz-Santana B."/>
            <person name="Ovrebo C."/>
            <person name="Racz N."/>
            <person name="Riley R."/>
            <person name="Savchenko A."/>
            <person name="Shiryaev A."/>
            <person name="Soop K."/>
            <person name="Spirin V."/>
            <person name="Szebenyi C."/>
            <person name="Tomsovsky M."/>
            <person name="Tulloss R.E."/>
            <person name="Uehling J."/>
            <person name="Grigoriev I.V."/>
            <person name="Vagvolgyi C."/>
            <person name="Papp T."/>
            <person name="Martin F.M."/>
            <person name="Miettinen O."/>
            <person name="Hibbett D.S."/>
            <person name="Nagy L.G."/>
        </authorList>
    </citation>
    <scope>NUCLEOTIDE SEQUENCE [LARGE SCALE GENOMIC DNA]</scope>
    <source>
        <strain evidence="2 3">CBS 121175</strain>
    </source>
</reference>
<organism evidence="2 3">
    <name type="scientific">Coprinopsis marcescibilis</name>
    <name type="common">Agaric fungus</name>
    <name type="synonym">Psathyrella marcescibilis</name>
    <dbReference type="NCBI Taxonomy" id="230819"/>
    <lineage>
        <taxon>Eukaryota</taxon>
        <taxon>Fungi</taxon>
        <taxon>Dikarya</taxon>
        <taxon>Basidiomycota</taxon>
        <taxon>Agaricomycotina</taxon>
        <taxon>Agaricomycetes</taxon>
        <taxon>Agaricomycetidae</taxon>
        <taxon>Agaricales</taxon>
        <taxon>Agaricineae</taxon>
        <taxon>Psathyrellaceae</taxon>
        <taxon>Coprinopsis</taxon>
    </lineage>
</organism>
<evidence type="ECO:0000256" key="1">
    <source>
        <dbReference type="SAM" id="MobiDB-lite"/>
    </source>
</evidence>
<gene>
    <name evidence="2" type="ORF">FA15DRAFT_590311</name>
</gene>
<dbReference type="OrthoDB" id="2574468at2759"/>
<feature type="region of interest" description="Disordered" evidence="1">
    <location>
        <begin position="96"/>
        <end position="127"/>
    </location>
</feature>
<feature type="region of interest" description="Disordered" evidence="1">
    <location>
        <begin position="53"/>
        <end position="73"/>
    </location>
</feature>
<feature type="compositionally biased region" description="Low complexity" evidence="1">
    <location>
        <begin position="97"/>
        <end position="111"/>
    </location>
</feature>
<evidence type="ECO:0000313" key="3">
    <source>
        <dbReference type="Proteomes" id="UP000307440"/>
    </source>
</evidence>
<dbReference type="Proteomes" id="UP000307440">
    <property type="component" value="Unassembled WGS sequence"/>
</dbReference>
<feature type="compositionally biased region" description="Polar residues" evidence="1">
    <location>
        <begin position="55"/>
        <end position="70"/>
    </location>
</feature>
<name>A0A5C3KXY2_COPMA</name>
<sequence length="127" mass="13980">MAMKRKLDFDVDDVVPLKQKQMKLVPFPNFEFEDDVAMLDAEPIYPQQHHLRLPSNASCASSGASDSPLSHSPLYPTYDLSPATFFNPDTGTVDANSHSFSHYSQSSPSQSALGLMQPSPNSFVHHG</sequence>
<keyword evidence="3" id="KW-1185">Reference proteome</keyword>